<feature type="region of interest" description="Disordered" evidence="26">
    <location>
        <begin position="1"/>
        <end position="280"/>
    </location>
</feature>
<dbReference type="GO" id="GO:0015018">
    <property type="term" value="F:galactosylgalactosylxylosylprotein 3-beta-glucuronosyltransferase activity"/>
    <property type="evidence" value="ECO:0007669"/>
    <property type="project" value="UniProtKB-UniRule"/>
</dbReference>
<feature type="active site" description="Proton donor/acceptor" evidence="20">
    <location>
        <position position="609"/>
    </location>
</feature>
<evidence type="ECO:0000256" key="13">
    <source>
        <dbReference type="ARBA" id="ARBA00023034"/>
    </source>
</evidence>
<evidence type="ECO:0000256" key="1">
    <source>
        <dbReference type="ARBA" id="ARBA00001936"/>
    </source>
</evidence>
<feature type="binding site" evidence="21">
    <location>
        <position position="490"/>
    </location>
    <ligand>
        <name>UDP-alpha-D-glucuronate</name>
        <dbReference type="ChEBI" id="CHEBI:58052"/>
    </ligand>
</feature>
<gene>
    <name evidence="27" type="primary">B3GAT1</name>
</gene>
<keyword evidence="13 25" id="KW-0333">Golgi apparatus</keyword>
<dbReference type="EC" id="2.4.1.135" evidence="25"/>
<evidence type="ECO:0000256" key="26">
    <source>
        <dbReference type="SAM" id="MobiDB-lite"/>
    </source>
</evidence>
<feature type="binding site" evidence="21">
    <location>
        <begin position="520"/>
        <end position="522"/>
    </location>
    <ligand>
        <name>UDP-alpha-D-glucuronate</name>
        <dbReference type="ChEBI" id="CHEBI:58052"/>
    </ligand>
</feature>
<feature type="compositionally biased region" description="Low complexity" evidence="26">
    <location>
        <begin position="225"/>
        <end position="245"/>
    </location>
</feature>
<comment type="cofactor">
    <cofactor evidence="1 22 25">
        <name>Mn(2+)</name>
        <dbReference type="ChEBI" id="CHEBI:29035"/>
    </cofactor>
</comment>
<evidence type="ECO:0000256" key="21">
    <source>
        <dbReference type="PIRSR" id="PIRSR605027-2"/>
    </source>
</evidence>
<evidence type="ECO:0000256" key="17">
    <source>
        <dbReference type="ARBA" id="ARBA00037242"/>
    </source>
</evidence>
<dbReference type="Pfam" id="PF03360">
    <property type="entry name" value="Glyco_transf_43"/>
    <property type="match status" value="1"/>
</dbReference>
<proteinExistence type="inferred from homology"/>
<keyword evidence="7" id="KW-0597">Phosphoprotein</keyword>
<comment type="subcellular location">
    <subcellularLocation>
        <location evidence="2 25">Golgi apparatus membrane</location>
        <topology evidence="2 25">Single-pass type II membrane protein</topology>
    </subcellularLocation>
    <subcellularLocation>
        <location evidence="3">Secreted</location>
    </subcellularLocation>
</comment>
<evidence type="ECO:0000256" key="23">
    <source>
        <dbReference type="PIRSR" id="PIRSR605027-4"/>
    </source>
</evidence>
<feature type="binding site" evidence="22">
    <location>
        <position position="522"/>
    </location>
    <ligand>
        <name>Mn(2+)</name>
        <dbReference type="ChEBI" id="CHEBI:29035"/>
    </ligand>
</feature>
<keyword evidence="10 22" id="KW-0479">Metal-binding</keyword>
<dbReference type="PANTHER" id="PTHR10896:SF21">
    <property type="entry name" value="GALACTOSYLGALACTOSYLXYLOSYLPROTEIN 3-BETA-GLUCURONOSYLTRANSFERASE 1"/>
    <property type="match status" value="1"/>
</dbReference>
<evidence type="ECO:0000256" key="20">
    <source>
        <dbReference type="PIRSR" id="PIRSR605027-1"/>
    </source>
</evidence>
<feature type="compositionally biased region" description="Basic residues" evidence="26">
    <location>
        <begin position="150"/>
        <end position="161"/>
    </location>
</feature>
<evidence type="ECO:0000256" key="11">
    <source>
        <dbReference type="ARBA" id="ARBA00022968"/>
    </source>
</evidence>
<feature type="compositionally biased region" description="Gly residues" evidence="26">
    <location>
        <begin position="176"/>
        <end position="192"/>
    </location>
</feature>
<evidence type="ECO:0000256" key="18">
    <source>
        <dbReference type="ARBA" id="ARBA00046670"/>
    </source>
</evidence>
<feature type="site" description="Interaction with galactose moiety of substrate glycoprotein" evidence="23">
    <location>
        <position position="646"/>
    </location>
</feature>
<feature type="binding site" evidence="21">
    <location>
        <begin position="636"/>
        <end position="638"/>
    </location>
    <ligand>
        <name>UDP-alpha-D-glucuronate</name>
        <dbReference type="ChEBI" id="CHEBI:58052"/>
    </ligand>
</feature>
<keyword evidence="12" id="KW-1133">Transmembrane helix</keyword>
<evidence type="ECO:0000256" key="15">
    <source>
        <dbReference type="ARBA" id="ARBA00023180"/>
    </source>
</evidence>
<name>A0A8P0SPF8_CANLF</name>
<evidence type="ECO:0000256" key="10">
    <source>
        <dbReference type="ARBA" id="ARBA00022723"/>
    </source>
</evidence>
<evidence type="ECO:0000313" key="28">
    <source>
        <dbReference type="Proteomes" id="UP000002254"/>
    </source>
</evidence>
<keyword evidence="14" id="KW-0472">Membrane</keyword>
<evidence type="ECO:0000256" key="5">
    <source>
        <dbReference type="ARBA" id="ARBA00007706"/>
    </source>
</evidence>
<evidence type="ECO:0000256" key="22">
    <source>
        <dbReference type="PIRSR" id="PIRSR605027-3"/>
    </source>
</evidence>
<keyword evidence="8 25" id="KW-0808">Transferase</keyword>
<feature type="compositionally biased region" description="Pro residues" evidence="26">
    <location>
        <begin position="35"/>
        <end position="47"/>
    </location>
</feature>
<feature type="compositionally biased region" description="Pro residues" evidence="26">
    <location>
        <begin position="257"/>
        <end position="271"/>
    </location>
</feature>
<comment type="subunit">
    <text evidence="18">Homodimer. Interacts with SAR1A.</text>
</comment>
<comment type="pathway">
    <text evidence="4 25">Protein modification; protein glycosylation.</text>
</comment>
<evidence type="ECO:0000256" key="14">
    <source>
        <dbReference type="ARBA" id="ARBA00023136"/>
    </source>
</evidence>
<dbReference type="GO" id="GO:0005576">
    <property type="term" value="C:extracellular region"/>
    <property type="evidence" value="ECO:0007669"/>
    <property type="project" value="UniProtKB-SubCell"/>
</dbReference>
<evidence type="ECO:0000256" key="8">
    <source>
        <dbReference type="ARBA" id="ARBA00022679"/>
    </source>
</evidence>
<keyword evidence="15 24" id="KW-0325">Glycoprotein</keyword>
<dbReference type="FunFam" id="3.90.550.10:FF:000010">
    <property type="entry name" value="Galactosylgalactosylxylosylprotein 3-beta-glucuronosyltransferase"/>
    <property type="match status" value="1"/>
</dbReference>
<dbReference type="InterPro" id="IPR005027">
    <property type="entry name" value="Glyco_trans_43"/>
</dbReference>
<keyword evidence="9" id="KW-0812">Transmembrane</keyword>
<evidence type="ECO:0000256" key="9">
    <source>
        <dbReference type="ARBA" id="ARBA00022692"/>
    </source>
</evidence>
<feature type="compositionally biased region" description="Low complexity" evidence="26">
    <location>
        <begin position="16"/>
        <end position="27"/>
    </location>
</feature>
<feature type="binding site" evidence="21">
    <location>
        <position position="447"/>
    </location>
    <ligand>
        <name>UDP-alpha-D-glucuronate</name>
        <dbReference type="ChEBI" id="CHEBI:58052"/>
    </ligand>
</feature>
<feature type="binding site" evidence="21">
    <location>
        <position position="495"/>
    </location>
    <ligand>
        <name>UDP-alpha-D-glucuronate</name>
        <dbReference type="ChEBI" id="CHEBI:58052"/>
    </ligand>
</feature>
<evidence type="ECO:0000256" key="12">
    <source>
        <dbReference type="ARBA" id="ARBA00022989"/>
    </source>
</evidence>
<dbReference type="GO" id="GO:0046872">
    <property type="term" value="F:metal ion binding"/>
    <property type="evidence" value="ECO:0007669"/>
    <property type="project" value="UniProtKB-KW"/>
</dbReference>
<comment type="function">
    <text evidence="17">Involved in the biosynthesis of L2/HNK-1 carbohydrate epitope on glycoproteins. Can also play a role in glycosaminoglycan biosynthesis. Substrates include asialo-orosomucoid (ASOR), asialo-fetuin, and asialo-neural cell adhesion molecule. Requires sphingomyelin for activity: stearoyl-sphingomyelin was the most effective, followed by palmitoyl-sphingomyelin and lignoceroyl-sphingomyelin. Activity was demonstrated only for sphingomyelin with a saturated fatty acid and not for that with an unsaturated fatty acid, regardless of the length of the acyl group.</text>
</comment>
<feature type="compositionally biased region" description="Pro residues" evidence="26">
    <location>
        <begin position="99"/>
        <end position="121"/>
    </location>
</feature>
<feature type="glycosylation site" description="N-linked (GlcNAc...) asparagine" evidence="24">
    <location>
        <position position="628"/>
    </location>
</feature>
<reference evidence="27 28" key="1">
    <citation type="journal article" date="2005" name="Nature">
        <title>Genome sequence, comparative analysis and haplotype structure of the domestic dog.</title>
        <authorList>
            <consortium name="Broad Sequencing Platform"/>
            <person name="Lindblad-Toh K."/>
            <person name="Wade C.M."/>
            <person name="Mikkelsen T.S."/>
            <person name="Karlsson E.K."/>
            <person name="Jaffe D.B."/>
            <person name="Kamal M."/>
            <person name="Clamp M."/>
            <person name="Chang J.L."/>
            <person name="Kulbokas E.J. III"/>
            <person name="Zody M.C."/>
            <person name="Mauceli E."/>
            <person name="Xie X."/>
            <person name="Breen M."/>
            <person name="Wayne R.K."/>
            <person name="Ostrander E.A."/>
            <person name="Ponting C.P."/>
            <person name="Galibert F."/>
            <person name="Smith D.R."/>
            <person name="DeJong P.J."/>
            <person name="Kirkness E."/>
            <person name="Alvarez P."/>
            <person name="Biagi T."/>
            <person name="Brockman W."/>
            <person name="Butler J."/>
            <person name="Chin C.W."/>
            <person name="Cook A."/>
            <person name="Cuff J."/>
            <person name="Daly M.J."/>
            <person name="DeCaprio D."/>
            <person name="Gnerre S."/>
            <person name="Grabherr M."/>
            <person name="Kellis M."/>
            <person name="Kleber M."/>
            <person name="Bardeleben C."/>
            <person name="Goodstadt L."/>
            <person name="Heger A."/>
            <person name="Hitte C."/>
            <person name="Kim L."/>
            <person name="Koepfli K.P."/>
            <person name="Parker H.G."/>
            <person name="Pollinger J.P."/>
            <person name="Searle S.M."/>
            <person name="Sutter N.B."/>
            <person name="Thomas R."/>
            <person name="Webber C."/>
            <person name="Baldwin J."/>
            <person name="Abebe A."/>
            <person name="Abouelleil A."/>
            <person name="Aftuck L."/>
            <person name="Ait-Zahra M."/>
            <person name="Aldredge T."/>
            <person name="Allen N."/>
            <person name="An P."/>
            <person name="Anderson S."/>
            <person name="Antoine C."/>
            <person name="Arachchi H."/>
            <person name="Aslam A."/>
            <person name="Ayotte L."/>
            <person name="Bachantsang P."/>
            <person name="Barry A."/>
            <person name="Bayul T."/>
            <person name="Benamara M."/>
            <person name="Berlin A."/>
            <person name="Bessette D."/>
            <person name="Blitshteyn B."/>
            <person name="Bloom T."/>
            <person name="Blye J."/>
            <person name="Boguslavskiy L."/>
            <person name="Bonnet C."/>
            <person name="Boukhgalter B."/>
            <person name="Brown A."/>
            <person name="Cahill P."/>
            <person name="Calixte N."/>
            <person name="Camarata J."/>
            <person name="Cheshatsang Y."/>
            <person name="Chu J."/>
            <person name="Citroen M."/>
            <person name="Collymore A."/>
            <person name="Cooke P."/>
            <person name="Dawoe T."/>
            <person name="Daza R."/>
            <person name="Decktor K."/>
            <person name="DeGray S."/>
            <person name="Dhargay N."/>
            <person name="Dooley K."/>
            <person name="Dooley K."/>
            <person name="Dorje P."/>
            <person name="Dorjee K."/>
            <person name="Dorris L."/>
            <person name="Duffey N."/>
            <person name="Dupes A."/>
            <person name="Egbiremolen O."/>
            <person name="Elong R."/>
            <person name="Falk J."/>
            <person name="Farina A."/>
            <person name="Faro S."/>
            <person name="Ferguson D."/>
            <person name="Ferreira P."/>
            <person name="Fisher S."/>
            <person name="FitzGerald M."/>
            <person name="Foley K."/>
            <person name="Foley C."/>
            <person name="Franke A."/>
            <person name="Friedrich D."/>
            <person name="Gage D."/>
            <person name="Garber M."/>
            <person name="Gearin G."/>
            <person name="Giannoukos G."/>
            <person name="Goode T."/>
            <person name="Goyette A."/>
            <person name="Graham J."/>
            <person name="Grandbois E."/>
            <person name="Gyaltsen K."/>
            <person name="Hafez N."/>
            <person name="Hagopian D."/>
            <person name="Hagos B."/>
            <person name="Hall J."/>
            <person name="Healy C."/>
            <person name="Hegarty R."/>
            <person name="Honan T."/>
            <person name="Horn A."/>
            <person name="Houde N."/>
            <person name="Hughes L."/>
            <person name="Hunnicutt L."/>
            <person name="Husby M."/>
            <person name="Jester B."/>
            <person name="Jones C."/>
            <person name="Kamat A."/>
            <person name="Kanga B."/>
            <person name="Kells C."/>
            <person name="Khazanovich D."/>
            <person name="Kieu A.C."/>
            <person name="Kisner P."/>
            <person name="Kumar M."/>
            <person name="Lance K."/>
            <person name="Landers T."/>
            <person name="Lara M."/>
            <person name="Lee W."/>
            <person name="Leger J.P."/>
            <person name="Lennon N."/>
            <person name="Leuper L."/>
            <person name="LeVine S."/>
            <person name="Liu J."/>
            <person name="Liu X."/>
            <person name="Lokyitsang Y."/>
            <person name="Lokyitsang T."/>
            <person name="Lui A."/>
            <person name="Macdonald J."/>
            <person name="Major J."/>
            <person name="Marabella R."/>
            <person name="Maru K."/>
            <person name="Matthews C."/>
            <person name="McDonough S."/>
            <person name="Mehta T."/>
            <person name="Meldrim J."/>
            <person name="Melnikov A."/>
            <person name="Meneus L."/>
            <person name="Mihalev A."/>
            <person name="Mihova T."/>
            <person name="Miller K."/>
            <person name="Mittelman R."/>
            <person name="Mlenga V."/>
            <person name="Mulrain L."/>
            <person name="Munson G."/>
            <person name="Navidi A."/>
            <person name="Naylor J."/>
            <person name="Nguyen T."/>
            <person name="Nguyen N."/>
            <person name="Nguyen C."/>
            <person name="Nguyen T."/>
            <person name="Nicol R."/>
            <person name="Norbu N."/>
            <person name="Norbu C."/>
            <person name="Novod N."/>
            <person name="Nyima T."/>
            <person name="Olandt P."/>
            <person name="O'Neill B."/>
            <person name="O'Neill K."/>
            <person name="Osman S."/>
            <person name="Oyono L."/>
            <person name="Patti C."/>
            <person name="Perrin D."/>
            <person name="Phunkhang P."/>
            <person name="Pierre F."/>
            <person name="Priest M."/>
            <person name="Rachupka A."/>
            <person name="Raghuraman S."/>
            <person name="Rameau R."/>
            <person name="Ray V."/>
            <person name="Raymond C."/>
            <person name="Rege F."/>
            <person name="Rise C."/>
            <person name="Rogers J."/>
            <person name="Rogov P."/>
            <person name="Sahalie J."/>
            <person name="Settipalli S."/>
            <person name="Sharpe T."/>
            <person name="Shea T."/>
            <person name="Sheehan M."/>
            <person name="Sherpa N."/>
            <person name="Shi J."/>
            <person name="Shih D."/>
            <person name="Sloan J."/>
            <person name="Smith C."/>
            <person name="Sparrow T."/>
            <person name="Stalker J."/>
            <person name="Stange-Thomann N."/>
            <person name="Stavropoulos S."/>
            <person name="Stone C."/>
            <person name="Stone S."/>
            <person name="Sykes S."/>
            <person name="Tchuinga P."/>
            <person name="Tenzing P."/>
            <person name="Tesfaye S."/>
            <person name="Thoulutsang D."/>
            <person name="Thoulutsang Y."/>
            <person name="Topham K."/>
            <person name="Topping I."/>
            <person name="Tsamla T."/>
            <person name="Vassiliev H."/>
            <person name="Venkataraman V."/>
            <person name="Vo A."/>
            <person name="Wangchuk T."/>
            <person name="Wangdi T."/>
            <person name="Weiand M."/>
            <person name="Wilkinson J."/>
            <person name="Wilson A."/>
            <person name="Yadav S."/>
            <person name="Yang S."/>
            <person name="Yang X."/>
            <person name="Young G."/>
            <person name="Yu Q."/>
            <person name="Zainoun J."/>
            <person name="Zembek L."/>
            <person name="Zimmer A."/>
            <person name="Lander E.S."/>
        </authorList>
    </citation>
    <scope>NUCLEOTIDE SEQUENCE [LARGE SCALE GENOMIC DNA]</scope>
    <source>
        <strain evidence="27">Boxer</strain>
    </source>
</reference>
<feature type="binding site" evidence="21">
    <location>
        <begin position="416"/>
        <end position="418"/>
    </location>
    <ligand>
        <name>UDP-alpha-D-glucuronate</name>
        <dbReference type="ChEBI" id="CHEBI:58052"/>
    </ligand>
</feature>
<sequence>MDRAGAAPDSPPQVSARPAPARAPAALHPRRRPRPAPAPAVPRPCPPGGRGAGGGCGTPPAALPCARLGTAGPAPAGRPEPQQVVPGARGAWGSARPAPRAPRPAPRAPARPRPRAPAPRPPPRRAQAAELPGLPAARPHRVPGTPSTRTRARARAPRHPRPQASEPSRQLEKGKPGAGCGAGAGSKDGGAAGPRPEKGGDGEPGARPRHPCPPRPQTGPTASTRPGLRPGLPGRVPAEAAAEAPRTSSPGPKEPPRAPAGPAPGAPPAGPGPVREAPREPGVHFAGLLSAPWHSHPFPLSGLARPCKPASAMGKEELWAQPALEMPKRRDILAIVLIVLPWTLLVTVWHQSTIAPLLTTHKDDGRDPRREAAPGADPREYCMSDRDIVEVVRTEYVYTRPPPWSDTLPTIHVVTPTYSRPVQKAELTRMANTLLHVPNLHWLVVEDAPRRTPLTARLLRDTGLNYTHLHVETPRNYKLRGDARDPRIPRGTMQRNLALRWLRETFPRNSSQPGVVYFADDDNTYSLELFEEMRSTRRVSVWPVAFVGGLRYEAPRVNGAGKVVGWKTVFDPHRPFAIDMAGFAVNLRLILQRSQAYFKLRGVKGGYQESSLLRELVTLNDLEPKAANCTKILVWHTRTEKPVLVNEGKKGFTDPTVEI</sequence>
<evidence type="ECO:0000256" key="19">
    <source>
        <dbReference type="ARBA" id="ARBA00047979"/>
    </source>
</evidence>
<keyword evidence="6" id="KW-0964">Secreted</keyword>
<dbReference type="Gene3D" id="3.90.550.10">
    <property type="entry name" value="Spore Coat Polysaccharide Biosynthesis Protein SpsA, Chain A"/>
    <property type="match status" value="1"/>
</dbReference>
<keyword evidence="11 25" id="KW-0735">Signal-anchor</keyword>
<evidence type="ECO:0000256" key="3">
    <source>
        <dbReference type="ARBA" id="ARBA00004613"/>
    </source>
</evidence>
<reference evidence="27" key="2">
    <citation type="submission" date="2025-08" db="UniProtKB">
        <authorList>
            <consortium name="Ensembl"/>
        </authorList>
    </citation>
    <scope>IDENTIFICATION</scope>
</reference>
<evidence type="ECO:0000256" key="7">
    <source>
        <dbReference type="ARBA" id="ARBA00022553"/>
    </source>
</evidence>
<dbReference type="PANTHER" id="PTHR10896">
    <property type="entry name" value="GALACTOSYLGALACTOSYLXYLOSYLPROTEIN 3-BETA-GLUCURONOSYLTRANSFERASE BETA-1,3-GLUCURONYLTRANSFERASE"/>
    <property type="match status" value="1"/>
</dbReference>
<dbReference type="Ensembl" id="ENSCAFT00000036235.4">
    <property type="protein sequence ID" value="ENSCAFP00000031586.4"/>
    <property type="gene ID" value="ENSCAFG00000009677.6"/>
</dbReference>
<evidence type="ECO:0000256" key="4">
    <source>
        <dbReference type="ARBA" id="ARBA00004922"/>
    </source>
</evidence>
<comment type="similarity">
    <text evidence="5 25">Belongs to the glycosyltransferase 43 family.</text>
</comment>
<dbReference type="GO" id="GO:0000139">
    <property type="term" value="C:Golgi membrane"/>
    <property type="evidence" value="ECO:0007669"/>
    <property type="project" value="UniProtKB-SubCell"/>
</dbReference>
<dbReference type="InterPro" id="IPR029044">
    <property type="entry name" value="Nucleotide-diphossugar_trans"/>
</dbReference>
<evidence type="ECO:0000256" key="24">
    <source>
        <dbReference type="PIRSR" id="PIRSR605027-6"/>
    </source>
</evidence>
<dbReference type="CDD" id="cd00218">
    <property type="entry name" value="GlcAT-I"/>
    <property type="match status" value="1"/>
</dbReference>
<feature type="compositionally biased region" description="Basic and acidic residues" evidence="26">
    <location>
        <begin position="195"/>
        <end position="206"/>
    </location>
</feature>
<accession>A0A8P0SPF8</accession>
<comment type="catalytic activity">
    <reaction evidence="19 25">
        <text>3-O-(beta-D-galactosyl-(1-&gt;3)-beta-D-galactosyl-(1-&gt;4)-beta-D-xylosyl)-L-seryl-[protein] + UDP-alpha-D-glucuronate = 3-O-(beta-D-GlcA-(1-&gt;3)-beta-D-Gal-(1-&gt;3)-beta-D-Gal-(1-&gt;4)-beta-D-Xyl)-L-seryl-[protein] + UDP + H(+)</text>
        <dbReference type="Rhea" id="RHEA:24168"/>
        <dbReference type="Rhea" id="RHEA-COMP:12571"/>
        <dbReference type="Rhea" id="RHEA-COMP:12573"/>
        <dbReference type="ChEBI" id="CHEBI:15378"/>
        <dbReference type="ChEBI" id="CHEBI:58052"/>
        <dbReference type="ChEBI" id="CHEBI:58223"/>
        <dbReference type="ChEBI" id="CHEBI:132090"/>
        <dbReference type="ChEBI" id="CHEBI:132093"/>
        <dbReference type="EC" id="2.4.1.135"/>
    </reaction>
</comment>
<evidence type="ECO:0000313" key="27">
    <source>
        <dbReference type="Ensembl" id="ENSCAFP00000031586.4"/>
    </source>
</evidence>
<evidence type="ECO:0000256" key="2">
    <source>
        <dbReference type="ARBA" id="ARBA00004323"/>
    </source>
</evidence>
<dbReference type="Proteomes" id="UP000002254">
    <property type="component" value="Chromosome 5"/>
</dbReference>
<dbReference type="OrthoDB" id="675023at2759"/>
<evidence type="ECO:0000256" key="25">
    <source>
        <dbReference type="RuleBase" id="RU363127"/>
    </source>
</evidence>
<evidence type="ECO:0000256" key="6">
    <source>
        <dbReference type="ARBA" id="ARBA00022525"/>
    </source>
</evidence>
<organism evidence="27 28">
    <name type="scientific">Canis lupus familiaris</name>
    <name type="common">Dog</name>
    <name type="synonym">Canis familiaris</name>
    <dbReference type="NCBI Taxonomy" id="9615"/>
    <lineage>
        <taxon>Eukaryota</taxon>
        <taxon>Metazoa</taxon>
        <taxon>Chordata</taxon>
        <taxon>Craniata</taxon>
        <taxon>Vertebrata</taxon>
        <taxon>Euteleostomi</taxon>
        <taxon>Mammalia</taxon>
        <taxon>Eutheria</taxon>
        <taxon>Laurasiatheria</taxon>
        <taxon>Carnivora</taxon>
        <taxon>Caniformia</taxon>
        <taxon>Canidae</taxon>
        <taxon>Canis</taxon>
    </lineage>
</organism>
<dbReference type="SUPFAM" id="SSF53448">
    <property type="entry name" value="Nucleotide-diphospho-sugar transferases"/>
    <property type="match status" value="1"/>
</dbReference>
<feature type="compositionally biased region" description="Gly residues" evidence="26">
    <location>
        <begin position="48"/>
        <end position="57"/>
    </location>
</feature>
<dbReference type="AlphaFoldDB" id="A0A8P0SPF8"/>
<feature type="site" description="Interaction with galactose moiety of substrate glycoprotein" evidence="23">
    <location>
        <position position="553"/>
    </location>
</feature>
<keyword evidence="16 22" id="KW-0464">Manganese</keyword>
<protein>
    <recommendedName>
        <fullName evidence="25">Galactosylgalactosylxylosylprotein 3-beta-glucuronosyltransferase</fullName>
        <ecNumber evidence="25">2.4.1.135</ecNumber>
    </recommendedName>
</protein>
<evidence type="ECO:0000256" key="16">
    <source>
        <dbReference type="ARBA" id="ARBA00023211"/>
    </source>
</evidence>